<dbReference type="EMBL" id="ML178839">
    <property type="protein sequence ID" value="TFK98480.1"/>
    <property type="molecule type" value="Genomic_DNA"/>
</dbReference>
<dbReference type="InterPro" id="IPR041371">
    <property type="entry name" value="GH92_N"/>
</dbReference>
<evidence type="ECO:0000313" key="4">
    <source>
        <dbReference type="EMBL" id="TFK98480.1"/>
    </source>
</evidence>
<dbReference type="InterPro" id="IPR012939">
    <property type="entry name" value="Glyco_hydro_92"/>
</dbReference>
<dbReference type="Gene3D" id="2.70.98.10">
    <property type="match status" value="1"/>
</dbReference>
<dbReference type="Gene3D" id="3.30.2080.10">
    <property type="entry name" value="GH92 mannosidase domain"/>
    <property type="match status" value="1"/>
</dbReference>
<dbReference type="GO" id="GO:0005975">
    <property type="term" value="P:carbohydrate metabolic process"/>
    <property type="evidence" value="ECO:0007669"/>
    <property type="project" value="InterPro"/>
</dbReference>
<dbReference type="OrthoDB" id="449263at2759"/>
<dbReference type="Pfam" id="PF07971">
    <property type="entry name" value="Glyco_hydro_92"/>
    <property type="match status" value="1"/>
</dbReference>
<dbReference type="InterPro" id="IPR050883">
    <property type="entry name" value="PNGase"/>
</dbReference>
<feature type="domain" description="Glycosyl hydrolase family 92 N-terminal" evidence="3">
    <location>
        <begin position="30"/>
        <end position="313"/>
    </location>
</feature>
<dbReference type="Proteomes" id="UP000305067">
    <property type="component" value="Unassembled WGS sequence"/>
</dbReference>
<dbReference type="PANTHER" id="PTHR12143:SF38">
    <property type="entry name" value="ALPHA-1,2-MANNOSIDASE FAMILY PROTEIN (AFU_ORTHOLOGUE AFUA_5G10520)"/>
    <property type="match status" value="1"/>
</dbReference>
<evidence type="ECO:0000256" key="1">
    <source>
        <dbReference type="SAM" id="SignalP"/>
    </source>
</evidence>
<dbReference type="GO" id="GO:0000224">
    <property type="term" value="F:peptide-N4-(N-acetyl-beta-glucosaminyl)asparagine amidase activity"/>
    <property type="evidence" value="ECO:0007669"/>
    <property type="project" value="TreeGrafter"/>
</dbReference>
<evidence type="ECO:0000313" key="5">
    <source>
        <dbReference type="Proteomes" id="UP000305067"/>
    </source>
</evidence>
<evidence type="ECO:0000259" key="3">
    <source>
        <dbReference type="Pfam" id="PF17678"/>
    </source>
</evidence>
<dbReference type="InterPro" id="IPR008928">
    <property type="entry name" value="6-hairpin_glycosidase_sf"/>
</dbReference>
<dbReference type="Pfam" id="PF17678">
    <property type="entry name" value="Glyco_hydro_92N"/>
    <property type="match status" value="1"/>
</dbReference>
<dbReference type="GO" id="GO:0030246">
    <property type="term" value="F:carbohydrate binding"/>
    <property type="evidence" value="ECO:0007669"/>
    <property type="project" value="InterPro"/>
</dbReference>
<dbReference type="Gene3D" id="1.20.1610.10">
    <property type="entry name" value="alpha-1,2-mannosidases domains"/>
    <property type="match status" value="1"/>
</dbReference>
<dbReference type="AlphaFoldDB" id="A0A5C3QDH5"/>
<dbReference type="PANTHER" id="PTHR12143">
    <property type="entry name" value="PEPTIDE N-GLYCANASE PNGASE -RELATED"/>
    <property type="match status" value="1"/>
</dbReference>
<feature type="signal peptide" evidence="1">
    <location>
        <begin position="1"/>
        <end position="20"/>
    </location>
</feature>
<dbReference type="Gene3D" id="1.20.1050.60">
    <property type="entry name" value="alpha-1,2-mannosidase"/>
    <property type="match status" value="1"/>
</dbReference>
<proteinExistence type="predicted"/>
<keyword evidence="1" id="KW-0732">Signal</keyword>
<keyword evidence="4" id="KW-0378">Hydrolase</keyword>
<feature type="chain" id="PRO_5022665032" evidence="1">
    <location>
        <begin position="21"/>
        <end position="842"/>
    </location>
</feature>
<reference evidence="4 5" key="1">
    <citation type="journal article" date="2019" name="Nat. Ecol. Evol.">
        <title>Megaphylogeny resolves global patterns of mushroom evolution.</title>
        <authorList>
            <person name="Varga T."/>
            <person name="Krizsan K."/>
            <person name="Foldi C."/>
            <person name="Dima B."/>
            <person name="Sanchez-Garcia M."/>
            <person name="Sanchez-Ramirez S."/>
            <person name="Szollosi G.J."/>
            <person name="Szarkandi J.G."/>
            <person name="Papp V."/>
            <person name="Albert L."/>
            <person name="Andreopoulos W."/>
            <person name="Angelini C."/>
            <person name="Antonin V."/>
            <person name="Barry K.W."/>
            <person name="Bougher N.L."/>
            <person name="Buchanan P."/>
            <person name="Buyck B."/>
            <person name="Bense V."/>
            <person name="Catcheside P."/>
            <person name="Chovatia M."/>
            <person name="Cooper J."/>
            <person name="Damon W."/>
            <person name="Desjardin D."/>
            <person name="Finy P."/>
            <person name="Geml J."/>
            <person name="Haridas S."/>
            <person name="Hughes K."/>
            <person name="Justo A."/>
            <person name="Karasinski D."/>
            <person name="Kautmanova I."/>
            <person name="Kiss B."/>
            <person name="Kocsube S."/>
            <person name="Kotiranta H."/>
            <person name="LaButti K.M."/>
            <person name="Lechner B.E."/>
            <person name="Liimatainen K."/>
            <person name="Lipzen A."/>
            <person name="Lukacs Z."/>
            <person name="Mihaltcheva S."/>
            <person name="Morgado L.N."/>
            <person name="Niskanen T."/>
            <person name="Noordeloos M.E."/>
            <person name="Ohm R.A."/>
            <person name="Ortiz-Santana B."/>
            <person name="Ovrebo C."/>
            <person name="Racz N."/>
            <person name="Riley R."/>
            <person name="Savchenko A."/>
            <person name="Shiryaev A."/>
            <person name="Soop K."/>
            <person name="Spirin V."/>
            <person name="Szebenyi C."/>
            <person name="Tomsovsky M."/>
            <person name="Tulloss R.E."/>
            <person name="Uehling J."/>
            <person name="Grigoriev I.V."/>
            <person name="Vagvolgyi C."/>
            <person name="Papp T."/>
            <person name="Martin F.M."/>
            <person name="Miettinen O."/>
            <person name="Hibbett D.S."/>
            <person name="Nagy L.G."/>
        </authorList>
    </citation>
    <scope>NUCLEOTIDE SEQUENCE [LARGE SCALE GENOMIC DNA]</scope>
    <source>
        <strain evidence="4 5">CBS 309.79</strain>
    </source>
</reference>
<dbReference type="FunFam" id="3.30.2080.10:FF:000001">
    <property type="entry name" value="Alpha-1,2-mannosidase subfamily"/>
    <property type="match status" value="1"/>
</dbReference>
<dbReference type="InterPro" id="IPR014718">
    <property type="entry name" value="GH-type_carb-bd"/>
</dbReference>
<accession>A0A5C3QDH5</accession>
<dbReference type="SUPFAM" id="SSF48208">
    <property type="entry name" value="Six-hairpin glycosidases"/>
    <property type="match status" value="1"/>
</dbReference>
<evidence type="ECO:0000259" key="2">
    <source>
        <dbReference type="Pfam" id="PF07971"/>
    </source>
</evidence>
<dbReference type="GO" id="GO:0005829">
    <property type="term" value="C:cytosol"/>
    <property type="evidence" value="ECO:0007669"/>
    <property type="project" value="TreeGrafter"/>
</dbReference>
<protein>
    <submittedName>
        <fullName evidence="4">Glycosyl hydrolase family 92-domain-containing protein</fullName>
    </submittedName>
</protein>
<sequence length="842" mass="92585">MARCTMRLLAALAAVAPAFAANNREDLTKYVLPKVGTEGAIPGSSLGGGNMFPGAAVPFGTVKLGIDTSVLNLDQGGISSANSGYTPRGNLTGFSMMHTSGTGGQPKYGIVSQMPLIGSLDAQGISVADNRTYLTNRTDESASVGYFRTTLETTGIQAELTAAQHSGSLYYTFPSSPAVNTSSSGNSSQAHVLVDLVHALPSGGGGYIAQRYVKGSLVLAEDGSGYSGSAWYNLGWNQGEQWPIYFCANFSKPATTMNTWFYPYIQLIPHEDPVVLRPYYDIVAGDNLAIGALFSWDYEEGEELEVESRVGVSFLSAEKACAHVRKEVPWKQSFNETVQAARNAWNDEILSAIIIPEENGPKNETLLSLLYTHLYGTALMPSDRTGENPLGWKSKEPYYDDWYTMWDIFRSTTPFFHLAYTSRFTGMLRSVIDTWRFDGFMPDGRSGNYNGRTQGGSNADNVLADAFVKGLDRFKGINWKDAYEAIVTDAEKVPVRNMDFNAWDGGTKEGRNALPDWHKYGYITLDYSRSISKGIEYAQNDFAAYVVAKGLGKKKDAKKYFGRAQNWNNFWNPNATVDLGERGLGVHTGFFGSRNPNGTFNEVNVTDCGGCTWGDLTYEGLVWEYSFNVPHDTVGVIQAMGGEEAFEKRLDASWIQGFSAGAGAANTAGTALFNPGNEPSFQTPFLYNYMNGKQYKTVETTRNLINTYYNLKPSGIPGNQDAGAMATWFLWNMMGLYPVSGQPIYLIAAPFFKALDLRIGTANPYQDTTKSKTYVKIRAKNLSQENFYVQGVRVNGKKINRSFIWHDEIRWGGKIEFEMGAQPKKWDTGELPPSIAMGSFSA</sequence>
<dbReference type="FunFam" id="1.20.1050.60:FF:000002">
    <property type="entry name" value="Glycosyl hydrolase family 92"/>
    <property type="match status" value="1"/>
</dbReference>
<feature type="domain" description="Glycosyl hydrolase family 92" evidence="2">
    <location>
        <begin position="319"/>
        <end position="820"/>
    </location>
</feature>
<dbReference type="STRING" id="1884261.A0A5C3QDH5"/>
<gene>
    <name evidence="4" type="ORF">BDV98DRAFT_552677</name>
</gene>
<name>A0A5C3QDH5_9AGAR</name>
<dbReference type="GO" id="GO:0006516">
    <property type="term" value="P:glycoprotein catabolic process"/>
    <property type="evidence" value="ECO:0007669"/>
    <property type="project" value="TreeGrafter"/>
</dbReference>
<keyword evidence="5" id="KW-1185">Reference proteome</keyword>
<organism evidence="4 5">
    <name type="scientific">Pterulicium gracile</name>
    <dbReference type="NCBI Taxonomy" id="1884261"/>
    <lineage>
        <taxon>Eukaryota</taxon>
        <taxon>Fungi</taxon>
        <taxon>Dikarya</taxon>
        <taxon>Basidiomycota</taxon>
        <taxon>Agaricomycotina</taxon>
        <taxon>Agaricomycetes</taxon>
        <taxon>Agaricomycetidae</taxon>
        <taxon>Agaricales</taxon>
        <taxon>Pleurotineae</taxon>
        <taxon>Pterulaceae</taxon>
        <taxon>Pterulicium</taxon>
    </lineage>
</organism>
<dbReference type="GO" id="GO:0005634">
    <property type="term" value="C:nucleus"/>
    <property type="evidence" value="ECO:0007669"/>
    <property type="project" value="TreeGrafter"/>
</dbReference>